<protein>
    <submittedName>
        <fullName evidence="1">Uncharacterized protein</fullName>
    </submittedName>
</protein>
<evidence type="ECO:0000313" key="1">
    <source>
        <dbReference type="EMBL" id="OMJ80063.1"/>
    </source>
</evidence>
<dbReference type="EMBL" id="MPUH01000440">
    <property type="protein sequence ID" value="OMJ80063.1"/>
    <property type="molecule type" value="Genomic_DNA"/>
</dbReference>
<gene>
    <name evidence="1" type="ORF">SteCoe_19753</name>
</gene>
<comment type="caution">
    <text evidence="1">The sequence shown here is derived from an EMBL/GenBank/DDBJ whole genome shotgun (WGS) entry which is preliminary data.</text>
</comment>
<accession>A0A1R2BTB7</accession>
<name>A0A1R2BTB7_9CILI</name>
<reference evidence="1 2" key="1">
    <citation type="submission" date="2016-11" db="EMBL/GenBank/DDBJ databases">
        <title>The macronuclear genome of Stentor coeruleus: a giant cell with tiny introns.</title>
        <authorList>
            <person name="Slabodnick M."/>
            <person name="Ruby J.G."/>
            <person name="Reiff S.B."/>
            <person name="Swart E.C."/>
            <person name="Gosai S."/>
            <person name="Prabakaran S."/>
            <person name="Witkowska E."/>
            <person name="Larue G.E."/>
            <person name="Fisher S."/>
            <person name="Freeman R.M."/>
            <person name="Gunawardena J."/>
            <person name="Chu W."/>
            <person name="Stover N.A."/>
            <person name="Gregory B.D."/>
            <person name="Nowacki M."/>
            <person name="Derisi J."/>
            <person name="Roy S.W."/>
            <person name="Marshall W.F."/>
            <person name="Sood P."/>
        </authorList>
    </citation>
    <scope>NUCLEOTIDE SEQUENCE [LARGE SCALE GENOMIC DNA]</scope>
    <source>
        <strain evidence="1">WM001</strain>
    </source>
</reference>
<sequence>MNEFPGIITNVEGECATIEYSREDSMQEYKLDIKYFEIENQEHCSIAEKILYVKTNALIKIVNENNQGKVLIAKPDCNVLFGKIESANEEIGNISVSVFKEEGLFISPIYSVFFEDQPASWEAVRNYMNFPVEIIMNRESCVKVTILNKIPFEIPALFNSVNDRYLYLQTKNIKYRVLFSRSFYRTNKNSIKIRKINKLKGKTGKIIVCLSGYRVEFEKPIKVQNTSLEIVKEKKLNNIAQGMRVSIENYLPNLAKFKELAHWQMYSNKDVNYDLQLTIYIGMLETFLLVSNHEKIRSLFLCKQIINNSLYDDVKNIVNVDFFFTNFYYWIKREFENLKVCAKEISKFNLDFEQISQKYSVSFNVFAIVRGNVMNSFYGRIDNYPVINLLIIDDFSAVIYNPSDLAADGFDSNGKEIGKRSRRNARSCNTSGLNEKSFYHLLEFMSKNSSQTSLVDESNIISKIYSMASDDNNATLKSTIDKVLYKCRE</sequence>
<dbReference type="AlphaFoldDB" id="A0A1R2BTB7"/>
<dbReference type="Proteomes" id="UP000187209">
    <property type="component" value="Unassembled WGS sequence"/>
</dbReference>
<proteinExistence type="predicted"/>
<keyword evidence="2" id="KW-1185">Reference proteome</keyword>
<evidence type="ECO:0000313" key="2">
    <source>
        <dbReference type="Proteomes" id="UP000187209"/>
    </source>
</evidence>
<organism evidence="1 2">
    <name type="scientific">Stentor coeruleus</name>
    <dbReference type="NCBI Taxonomy" id="5963"/>
    <lineage>
        <taxon>Eukaryota</taxon>
        <taxon>Sar</taxon>
        <taxon>Alveolata</taxon>
        <taxon>Ciliophora</taxon>
        <taxon>Postciliodesmatophora</taxon>
        <taxon>Heterotrichea</taxon>
        <taxon>Heterotrichida</taxon>
        <taxon>Stentoridae</taxon>
        <taxon>Stentor</taxon>
    </lineage>
</organism>